<evidence type="ECO:0000313" key="2">
    <source>
        <dbReference type="EMBL" id="GMF12861.1"/>
    </source>
</evidence>
<name>A0A9W6WPW1_9STRA</name>
<organism evidence="2 3">
    <name type="scientific">Phytophthora lilii</name>
    <dbReference type="NCBI Taxonomy" id="2077276"/>
    <lineage>
        <taxon>Eukaryota</taxon>
        <taxon>Sar</taxon>
        <taxon>Stramenopiles</taxon>
        <taxon>Oomycota</taxon>
        <taxon>Peronosporomycetes</taxon>
        <taxon>Peronosporales</taxon>
        <taxon>Peronosporaceae</taxon>
        <taxon>Phytophthora</taxon>
    </lineage>
</organism>
<dbReference type="AlphaFoldDB" id="A0A9W6WPW1"/>
<evidence type="ECO:0000256" key="1">
    <source>
        <dbReference type="SAM" id="MobiDB-lite"/>
    </source>
</evidence>
<accession>A0A9W6WPW1</accession>
<dbReference type="Proteomes" id="UP001165083">
    <property type="component" value="Unassembled WGS sequence"/>
</dbReference>
<sequence>MSSAAAGGPLSGIETPPVVRPPTGAAPRSSSADGRLAGAVAANAWTGRSLLTGVGVAAPLTPHLPAETKPLKLASSAIMTTRVNWSSCIVLEQKKVAVGLLSGKLGNGE</sequence>
<evidence type="ECO:0000313" key="3">
    <source>
        <dbReference type="Proteomes" id="UP001165083"/>
    </source>
</evidence>
<proteinExistence type="predicted"/>
<feature type="region of interest" description="Disordered" evidence="1">
    <location>
        <begin position="1"/>
        <end position="33"/>
    </location>
</feature>
<keyword evidence="3" id="KW-1185">Reference proteome</keyword>
<reference evidence="2" key="1">
    <citation type="submission" date="2023-04" db="EMBL/GenBank/DDBJ databases">
        <title>Phytophthora lilii NBRC 32176.</title>
        <authorList>
            <person name="Ichikawa N."/>
            <person name="Sato H."/>
            <person name="Tonouchi N."/>
        </authorList>
    </citation>
    <scope>NUCLEOTIDE SEQUENCE</scope>
    <source>
        <strain evidence="2">NBRC 32176</strain>
    </source>
</reference>
<comment type="caution">
    <text evidence="2">The sequence shown here is derived from an EMBL/GenBank/DDBJ whole genome shotgun (WGS) entry which is preliminary data.</text>
</comment>
<dbReference type="EMBL" id="BSXW01000133">
    <property type="protein sequence ID" value="GMF12861.1"/>
    <property type="molecule type" value="Genomic_DNA"/>
</dbReference>
<gene>
    <name evidence="2" type="ORF">Plil01_000340900</name>
</gene>
<protein>
    <submittedName>
        <fullName evidence="2">Unnamed protein product</fullName>
    </submittedName>
</protein>